<dbReference type="EMBL" id="VEPZ02000942">
    <property type="protein sequence ID" value="KAE8708431.1"/>
    <property type="molecule type" value="Genomic_DNA"/>
</dbReference>
<name>A0A6A3AUT5_HIBSY</name>
<gene>
    <name evidence="6" type="ORF">F3Y22_tig00110342pilonHSYRG00148</name>
</gene>
<evidence type="ECO:0000256" key="4">
    <source>
        <dbReference type="RuleBase" id="RU003718"/>
    </source>
</evidence>
<dbReference type="PANTHER" id="PTHR48047:SF45">
    <property type="entry name" value="SCOPOLETIN GLUCOSYLTRANSFERASE-LIKE"/>
    <property type="match status" value="1"/>
</dbReference>
<dbReference type="GO" id="GO:0035251">
    <property type="term" value="F:UDP-glucosyltransferase activity"/>
    <property type="evidence" value="ECO:0007669"/>
    <property type="project" value="UniProtKB-ARBA"/>
</dbReference>
<dbReference type="Pfam" id="PF00201">
    <property type="entry name" value="UDPGT"/>
    <property type="match status" value="1"/>
</dbReference>
<evidence type="ECO:0000256" key="5">
    <source>
        <dbReference type="RuleBase" id="RU362057"/>
    </source>
</evidence>
<evidence type="ECO:0000256" key="2">
    <source>
        <dbReference type="ARBA" id="ARBA00022676"/>
    </source>
</evidence>
<reference evidence="6" key="1">
    <citation type="submission" date="2019-09" db="EMBL/GenBank/DDBJ databases">
        <title>Draft genome information of white flower Hibiscus syriacus.</title>
        <authorList>
            <person name="Kim Y.-M."/>
        </authorList>
    </citation>
    <scope>NUCLEOTIDE SEQUENCE [LARGE SCALE GENOMIC DNA]</scope>
    <source>
        <strain evidence="6">YM2019G1</strain>
    </source>
</reference>
<dbReference type="EC" id="2.4.1.-" evidence="5"/>
<sequence length="408" mass="46119">MVKRCVVVRRPTYLSGCPIGRDQESGSDIDVLIIKFPSMEAGLPEGIEIISSITSQEMGYKFFKAVSLLQQPLQRILEDRRPDCLIADGMFLWSTDVARMIGILMLVFHGTNSFASSVLDSFQRYEPPKTVTSDDQPFEVPGIPDKIMMTRRKQTTKLRESGADVEITALALYPSATTTRRTNHKGGMQMMPLWHRVKCLRWLDSKKHNSVLYICFGSVSWISAAQLNEIAKGIEESGRDFLWVVRKTNEDEEEWLPKGFEERMKGKGLIIRGWAPQVLILGHETIGGFMTHCGWNSTLESITAEEPMVNWPLSNEQFINEKFITDIPRVGVGVGAHEWSRWMEGKKLLVTKENITKAITEVMLGKEANNMKDRVNALKWMAKRAVEEGGSSHTDLMALLDGLRLNNI</sequence>
<dbReference type="Proteomes" id="UP000436088">
    <property type="component" value="Unassembled WGS sequence"/>
</dbReference>
<accession>A0A6A3AUT5</accession>
<evidence type="ECO:0000256" key="3">
    <source>
        <dbReference type="ARBA" id="ARBA00022679"/>
    </source>
</evidence>
<keyword evidence="3 4" id="KW-0808">Transferase</keyword>
<dbReference type="PANTHER" id="PTHR48047">
    <property type="entry name" value="GLYCOSYLTRANSFERASE"/>
    <property type="match status" value="1"/>
</dbReference>
<proteinExistence type="inferred from homology"/>
<dbReference type="FunFam" id="3.40.50.2000:FF:000047">
    <property type="entry name" value="Glycosyltransferase"/>
    <property type="match status" value="1"/>
</dbReference>
<evidence type="ECO:0000256" key="1">
    <source>
        <dbReference type="ARBA" id="ARBA00009995"/>
    </source>
</evidence>
<comment type="caution">
    <text evidence="6">The sequence shown here is derived from an EMBL/GenBank/DDBJ whole genome shotgun (WGS) entry which is preliminary data.</text>
</comment>
<comment type="similarity">
    <text evidence="1 4">Belongs to the UDP-glycosyltransferase family.</text>
</comment>
<organism evidence="6 7">
    <name type="scientific">Hibiscus syriacus</name>
    <name type="common">Rose of Sharon</name>
    <dbReference type="NCBI Taxonomy" id="106335"/>
    <lineage>
        <taxon>Eukaryota</taxon>
        <taxon>Viridiplantae</taxon>
        <taxon>Streptophyta</taxon>
        <taxon>Embryophyta</taxon>
        <taxon>Tracheophyta</taxon>
        <taxon>Spermatophyta</taxon>
        <taxon>Magnoliopsida</taxon>
        <taxon>eudicotyledons</taxon>
        <taxon>Gunneridae</taxon>
        <taxon>Pentapetalae</taxon>
        <taxon>rosids</taxon>
        <taxon>malvids</taxon>
        <taxon>Malvales</taxon>
        <taxon>Malvaceae</taxon>
        <taxon>Malvoideae</taxon>
        <taxon>Hibiscus</taxon>
    </lineage>
</organism>
<keyword evidence="7" id="KW-1185">Reference proteome</keyword>
<dbReference type="SUPFAM" id="SSF53756">
    <property type="entry name" value="UDP-Glycosyltransferase/glycogen phosphorylase"/>
    <property type="match status" value="1"/>
</dbReference>
<dbReference type="Gene3D" id="3.40.50.2000">
    <property type="entry name" value="Glycogen Phosphorylase B"/>
    <property type="match status" value="2"/>
</dbReference>
<dbReference type="PROSITE" id="PS00375">
    <property type="entry name" value="UDPGT"/>
    <property type="match status" value="1"/>
</dbReference>
<dbReference type="CDD" id="cd03784">
    <property type="entry name" value="GT1_Gtf-like"/>
    <property type="match status" value="1"/>
</dbReference>
<evidence type="ECO:0000313" key="7">
    <source>
        <dbReference type="Proteomes" id="UP000436088"/>
    </source>
</evidence>
<dbReference type="InterPro" id="IPR035595">
    <property type="entry name" value="UDP_glycos_trans_CS"/>
</dbReference>
<keyword evidence="2 4" id="KW-0328">Glycosyltransferase</keyword>
<evidence type="ECO:0000313" key="6">
    <source>
        <dbReference type="EMBL" id="KAE8708431.1"/>
    </source>
</evidence>
<protein>
    <recommendedName>
        <fullName evidence="5">Glycosyltransferase</fullName>
        <ecNumber evidence="5">2.4.1.-</ecNumber>
    </recommendedName>
</protein>
<dbReference type="AlphaFoldDB" id="A0A6A3AUT5"/>
<dbReference type="InterPro" id="IPR002213">
    <property type="entry name" value="UDP_glucos_trans"/>
</dbReference>